<evidence type="ECO:0000259" key="8">
    <source>
        <dbReference type="PROSITE" id="PS50045"/>
    </source>
</evidence>
<accession>A0A7W5DVP1</accession>
<gene>
    <name evidence="9" type="ORF">FHS27_001196</name>
</gene>
<dbReference type="InterPro" id="IPR025943">
    <property type="entry name" value="Sigma_54_int_dom_ATP-bd_2"/>
</dbReference>
<dbReference type="SUPFAM" id="SSF49879">
    <property type="entry name" value="SMAD/FHA domain"/>
    <property type="match status" value="1"/>
</dbReference>
<feature type="region of interest" description="Disordered" evidence="6">
    <location>
        <begin position="152"/>
        <end position="189"/>
    </location>
</feature>
<evidence type="ECO:0000256" key="2">
    <source>
        <dbReference type="ARBA" id="ARBA00022840"/>
    </source>
</evidence>
<dbReference type="InterPro" id="IPR003593">
    <property type="entry name" value="AAA+_ATPase"/>
</dbReference>
<dbReference type="GO" id="GO:0005524">
    <property type="term" value="F:ATP binding"/>
    <property type="evidence" value="ECO:0007669"/>
    <property type="project" value="UniProtKB-KW"/>
</dbReference>
<dbReference type="InterPro" id="IPR008984">
    <property type="entry name" value="SMAD_FHA_dom_sf"/>
</dbReference>
<feature type="compositionally biased region" description="Polar residues" evidence="6">
    <location>
        <begin position="676"/>
        <end position="691"/>
    </location>
</feature>
<name>A0A7W5DVP1_9BACT</name>
<dbReference type="FunFam" id="3.40.50.300:FF:000006">
    <property type="entry name" value="DNA-binding transcriptional regulator NtrC"/>
    <property type="match status" value="1"/>
</dbReference>
<keyword evidence="3" id="KW-0805">Transcription regulation</keyword>
<evidence type="ECO:0000256" key="6">
    <source>
        <dbReference type="SAM" id="MobiDB-lite"/>
    </source>
</evidence>
<dbReference type="Gene3D" id="2.60.200.20">
    <property type="match status" value="1"/>
</dbReference>
<feature type="compositionally biased region" description="Basic and acidic residues" evidence="6">
    <location>
        <begin position="327"/>
        <end position="343"/>
    </location>
</feature>
<dbReference type="InterPro" id="IPR002078">
    <property type="entry name" value="Sigma_54_int"/>
</dbReference>
<dbReference type="Gene3D" id="1.10.10.60">
    <property type="entry name" value="Homeodomain-like"/>
    <property type="match status" value="1"/>
</dbReference>
<dbReference type="SUPFAM" id="SSF52540">
    <property type="entry name" value="P-loop containing nucleoside triphosphate hydrolases"/>
    <property type="match status" value="1"/>
</dbReference>
<dbReference type="InterPro" id="IPR025944">
    <property type="entry name" value="Sigma_54_int_dom_CS"/>
</dbReference>
<dbReference type="InterPro" id="IPR000253">
    <property type="entry name" value="FHA_dom"/>
</dbReference>
<feature type="domain" description="FHA" evidence="7">
    <location>
        <begin position="25"/>
        <end position="74"/>
    </location>
</feature>
<reference evidence="9 10" key="1">
    <citation type="submission" date="2020-08" db="EMBL/GenBank/DDBJ databases">
        <title>Genomic Encyclopedia of Type Strains, Phase III (KMG-III): the genomes of soil and plant-associated and newly described type strains.</title>
        <authorList>
            <person name="Whitman W."/>
        </authorList>
    </citation>
    <scope>NUCLEOTIDE SEQUENCE [LARGE SCALE GENOMIC DNA]</scope>
    <source>
        <strain evidence="9 10">CECT 8075</strain>
    </source>
</reference>
<dbReference type="CDD" id="cd00060">
    <property type="entry name" value="FHA"/>
    <property type="match status" value="1"/>
</dbReference>
<dbReference type="PROSITE" id="PS50006">
    <property type="entry name" value="FHA_DOMAIN"/>
    <property type="match status" value="1"/>
</dbReference>
<feature type="compositionally biased region" description="Polar residues" evidence="6">
    <location>
        <begin position="152"/>
        <end position="168"/>
    </location>
</feature>
<evidence type="ECO:0000256" key="5">
    <source>
        <dbReference type="ARBA" id="ARBA00023163"/>
    </source>
</evidence>
<dbReference type="SMART" id="SM00240">
    <property type="entry name" value="FHA"/>
    <property type="match status" value="1"/>
</dbReference>
<dbReference type="InterPro" id="IPR009057">
    <property type="entry name" value="Homeodomain-like_sf"/>
</dbReference>
<keyword evidence="2" id="KW-0067">ATP-binding</keyword>
<dbReference type="Pfam" id="PF00158">
    <property type="entry name" value="Sigma54_activat"/>
    <property type="match status" value="1"/>
</dbReference>
<dbReference type="Pfam" id="PF02954">
    <property type="entry name" value="HTH_8"/>
    <property type="match status" value="1"/>
</dbReference>
<dbReference type="RefSeq" id="WP_184302864.1">
    <property type="nucleotide sequence ID" value="NZ_JACHXU010000003.1"/>
</dbReference>
<evidence type="ECO:0000259" key="7">
    <source>
        <dbReference type="PROSITE" id="PS50006"/>
    </source>
</evidence>
<dbReference type="InterPro" id="IPR058031">
    <property type="entry name" value="AAA_lid_NorR"/>
</dbReference>
<feature type="region of interest" description="Disordered" evidence="6">
    <location>
        <begin position="664"/>
        <end position="694"/>
    </location>
</feature>
<feature type="region of interest" description="Disordered" evidence="6">
    <location>
        <begin position="316"/>
        <end position="346"/>
    </location>
</feature>
<evidence type="ECO:0000256" key="1">
    <source>
        <dbReference type="ARBA" id="ARBA00022741"/>
    </source>
</evidence>
<feature type="compositionally biased region" description="Polar residues" evidence="6">
    <location>
        <begin position="316"/>
        <end position="326"/>
    </location>
</feature>
<dbReference type="InterPro" id="IPR002197">
    <property type="entry name" value="HTH_Fis"/>
</dbReference>
<dbReference type="Proteomes" id="UP000536179">
    <property type="component" value="Unassembled WGS sequence"/>
</dbReference>
<dbReference type="InterPro" id="IPR025662">
    <property type="entry name" value="Sigma_54_int_dom_ATP-bd_1"/>
</dbReference>
<dbReference type="PRINTS" id="PR01590">
    <property type="entry name" value="HTHFIS"/>
</dbReference>
<organism evidence="9 10">
    <name type="scientific">Aporhodopirellula rubra</name>
    <dbReference type="NCBI Taxonomy" id="980271"/>
    <lineage>
        <taxon>Bacteria</taxon>
        <taxon>Pseudomonadati</taxon>
        <taxon>Planctomycetota</taxon>
        <taxon>Planctomycetia</taxon>
        <taxon>Pirellulales</taxon>
        <taxon>Pirellulaceae</taxon>
        <taxon>Aporhodopirellula</taxon>
    </lineage>
</organism>
<sequence>MDAYLVLHRGSRWTDVYRLVPPSEVILGRSSENQVVLRSGRASRRHARLACDETSWYIEDLGSRNGVFVNDARIEQPTRLGEGDRLQVAGFEMRFTHDLAHWSGGDPNHSRLASDQATRNYEDEATQDDLMLGEGFANETESEWLDIVSRSPASTLASQNDSTATDQTGPPRPLNEQSSRPGQIGPASASDQSLLQMAFALGRLELPDDDFEPAAELLMQTLAAQIPAAEIGLYIFESDGNLPMPNLPMPRHVHQREGHRYRRPPESLVRQIRAPGASALLARNVVGDRRLATEDTRGEIDVESIVMVPLDLPTITSAEPATNAESRSNDKPLENDTQKHERSGASGLLHVITTAGDPSLSERDLAVIVTACEIFCEACRSLSRRQRLQQTLHHSQETIRRLRKQIAGRVQILGRSEKIAQVQYQIAQVARSGAAVLLRGESGTGKELVASAIHYASPRADEPMVCLNCAALSKDLLESELFGHEKGAFTGATDLKKGKFEAASGGTLMLDEIGEMNLDLQAKLLRVLEGHPFERVGGHTSIRVDVRVIAATHRDLQAMVQKGTFRQDLFYRLNVIEIVVPPLRERGRDIVLLAEHFVGTFVQAMGRGPMKLTTDATKKLLQYPWPGNVRELRNVIERAVVMAPLETQGLHEIGAEELMLTRAVAGDTPSPPPMSRSASQTESPEPTNSESGPPISLAQLERQHIARVLKRTGGNKSQTASILGIERSTLDRKLKRYAAEDTATH</sequence>
<dbReference type="Gene3D" id="3.40.50.300">
    <property type="entry name" value="P-loop containing nucleotide triphosphate hydrolases"/>
    <property type="match status" value="1"/>
</dbReference>
<dbReference type="SUPFAM" id="SSF46689">
    <property type="entry name" value="Homeodomain-like"/>
    <property type="match status" value="1"/>
</dbReference>
<dbReference type="PROSITE" id="PS00676">
    <property type="entry name" value="SIGMA54_INTERACT_2"/>
    <property type="match status" value="1"/>
</dbReference>
<dbReference type="GO" id="GO:0006355">
    <property type="term" value="P:regulation of DNA-templated transcription"/>
    <property type="evidence" value="ECO:0007669"/>
    <property type="project" value="InterPro"/>
</dbReference>
<dbReference type="Pfam" id="PF25601">
    <property type="entry name" value="AAA_lid_14"/>
    <property type="match status" value="1"/>
</dbReference>
<dbReference type="AlphaFoldDB" id="A0A7W5DVP1"/>
<dbReference type="InterPro" id="IPR027417">
    <property type="entry name" value="P-loop_NTPase"/>
</dbReference>
<keyword evidence="1" id="KW-0547">Nucleotide-binding</keyword>
<protein>
    <submittedName>
        <fullName evidence="9">Nif-specific regulatory protein</fullName>
    </submittedName>
</protein>
<evidence type="ECO:0000256" key="3">
    <source>
        <dbReference type="ARBA" id="ARBA00023015"/>
    </source>
</evidence>
<dbReference type="CDD" id="cd00009">
    <property type="entry name" value="AAA"/>
    <property type="match status" value="1"/>
</dbReference>
<dbReference type="PROSITE" id="PS00688">
    <property type="entry name" value="SIGMA54_INTERACT_3"/>
    <property type="match status" value="1"/>
</dbReference>
<dbReference type="EMBL" id="JACHXU010000003">
    <property type="protein sequence ID" value="MBB3205396.1"/>
    <property type="molecule type" value="Genomic_DNA"/>
</dbReference>
<keyword evidence="4" id="KW-0238">DNA-binding</keyword>
<dbReference type="PROSITE" id="PS00675">
    <property type="entry name" value="SIGMA54_INTERACT_1"/>
    <property type="match status" value="1"/>
</dbReference>
<feature type="domain" description="Sigma-54 factor interaction" evidence="8">
    <location>
        <begin position="412"/>
        <end position="641"/>
    </location>
</feature>
<evidence type="ECO:0000313" key="10">
    <source>
        <dbReference type="Proteomes" id="UP000536179"/>
    </source>
</evidence>
<dbReference type="Gene3D" id="1.10.8.60">
    <property type="match status" value="1"/>
</dbReference>
<dbReference type="Pfam" id="PF00498">
    <property type="entry name" value="FHA"/>
    <property type="match status" value="1"/>
</dbReference>
<dbReference type="PANTHER" id="PTHR32071">
    <property type="entry name" value="TRANSCRIPTIONAL REGULATORY PROTEIN"/>
    <property type="match status" value="1"/>
</dbReference>
<dbReference type="GO" id="GO:0043565">
    <property type="term" value="F:sequence-specific DNA binding"/>
    <property type="evidence" value="ECO:0007669"/>
    <property type="project" value="InterPro"/>
</dbReference>
<keyword evidence="5" id="KW-0804">Transcription</keyword>
<dbReference type="PANTHER" id="PTHR32071:SF57">
    <property type="entry name" value="C4-DICARBOXYLATE TRANSPORT TRANSCRIPTIONAL REGULATORY PROTEIN DCTD"/>
    <property type="match status" value="1"/>
</dbReference>
<comment type="caution">
    <text evidence="9">The sequence shown here is derived from an EMBL/GenBank/DDBJ whole genome shotgun (WGS) entry which is preliminary data.</text>
</comment>
<keyword evidence="10" id="KW-1185">Reference proteome</keyword>
<dbReference type="PROSITE" id="PS50045">
    <property type="entry name" value="SIGMA54_INTERACT_4"/>
    <property type="match status" value="1"/>
</dbReference>
<proteinExistence type="predicted"/>
<evidence type="ECO:0000256" key="4">
    <source>
        <dbReference type="ARBA" id="ARBA00023125"/>
    </source>
</evidence>
<dbReference type="SMART" id="SM00382">
    <property type="entry name" value="AAA"/>
    <property type="match status" value="1"/>
</dbReference>
<evidence type="ECO:0000313" key="9">
    <source>
        <dbReference type="EMBL" id="MBB3205396.1"/>
    </source>
</evidence>